<dbReference type="Pfam" id="PF08388">
    <property type="entry name" value="GIIM"/>
    <property type="match status" value="1"/>
</dbReference>
<dbReference type="Proteomes" id="UP000310636">
    <property type="component" value="Unassembled WGS sequence"/>
</dbReference>
<dbReference type="EMBL" id="SSOB01000006">
    <property type="protein sequence ID" value="THF82777.1"/>
    <property type="molecule type" value="Genomic_DNA"/>
</dbReference>
<comment type="caution">
    <text evidence="2">The sequence shown here is derived from an EMBL/GenBank/DDBJ whole genome shotgun (WGS) entry which is preliminary data.</text>
</comment>
<name>A0A4S4C4P9_9BACL</name>
<keyword evidence="3" id="KW-1185">Reference proteome</keyword>
<proteinExistence type="predicted"/>
<sequence length="205" mass="23895">MSPLLANIYLNYLDTIWEKKFLHLGALVRYADDLVILCKTQTHALEAIHVLKAVCGKLELEMNTAKSRLVNLTNDQAGFDFLGMHHKKVGVKGKYGLFYSLRSYPSQKAMRSMRGKIKEVTAPRNRLYWSMGKMVAELNPMIRGWRNYYRLDPFSGNILRKIDVYVRVRLTLFWNKKHRKRNKHGEMRVIARIAKWSGLQRVAIG</sequence>
<evidence type="ECO:0000313" key="2">
    <source>
        <dbReference type="EMBL" id="THF82777.1"/>
    </source>
</evidence>
<dbReference type="InterPro" id="IPR013597">
    <property type="entry name" value="Mat_intron_G2"/>
</dbReference>
<dbReference type="InterPro" id="IPR043502">
    <property type="entry name" value="DNA/RNA_pol_sf"/>
</dbReference>
<dbReference type="InterPro" id="IPR051083">
    <property type="entry name" value="GrpII_Intron_Splice-Mob/Def"/>
</dbReference>
<protein>
    <recommendedName>
        <fullName evidence="1">Reverse transcriptase domain-containing protein</fullName>
    </recommendedName>
</protein>
<feature type="domain" description="Reverse transcriptase" evidence="1">
    <location>
        <begin position="1"/>
        <end position="86"/>
    </location>
</feature>
<accession>A0A4S4C4P9</accession>
<dbReference type="AlphaFoldDB" id="A0A4S4C4P9"/>
<gene>
    <name evidence="2" type="ORF">E6C55_06535</name>
</gene>
<dbReference type="PANTHER" id="PTHR34047">
    <property type="entry name" value="NUCLEAR INTRON MATURASE 1, MITOCHONDRIAL-RELATED"/>
    <property type="match status" value="1"/>
</dbReference>
<organism evidence="2 3">
    <name type="scientific">Cohnella fermenti</name>
    <dbReference type="NCBI Taxonomy" id="2565925"/>
    <lineage>
        <taxon>Bacteria</taxon>
        <taxon>Bacillati</taxon>
        <taxon>Bacillota</taxon>
        <taxon>Bacilli</taxon>
        <taxon>Bacillales</taxon>
        <taxon>Paenibacillaceae</taxon>
        <taxon>Cohnella</taxon>
    </lineage>
</organism>
<dbReference type="RefSeq" id="WP_136369037.1">
    <property type="nucleotide sequence ID" value="NZ_SSOB01000006.1"/>
</dbReference>
<dbReference type="PROSITE" id="PS50878">
    <property type="entry name" value="RT_POL"/>
    <property type="match status" value="1"/>
</dbReference>
<evidence type="ECO:0000313" key="3">
    <source>
        <dbReference type="Proteomes" id="UP000310636"/>
    </source>
</evidence>
<dbReference type="InterPro" id="IPR000477">
    <property type="entry name" value="RT_dom"/>
</dbReference>
<dbReference type="Pfam" id="PF00078">
    <property type="entry name" value="RVT_1"/>
    <property type="match status" value="1"/>
</dbReference>
<dbReference type="SUPFAM" id="SSF56672">
    <property type="entry name" value="DNA/RNA polymerases"/>
    <property type="match status" value="1"/>
</dbReference>
<dbReference type="PANTHER" id="PTHR34047:SF8">
    <property type="entry name" value="PROTEIN YKFC"/>
    <property type="match status" value="1"/>
</dbReference>
<evidence type="ECO:0000259" key="1">
    <source>
        <dbReference type="PROSITE" id="PS50878"/>
    </source>
</evidence>
<reference evidence="2 3" key="1">
    <citation type="submission" date="2019-04" db="EMBL/GenBank/DDBJ databases">
        <title>Cohnella sp. nov. isolated from preserved vegetables.</title>
        <authorList>
            <person name="Lin S.-Y."/>
            <person name="Hung M.-H."/>
            <person name="Young C.-C."/>
        </authorList>
    </citation>
    <scope>NUCLEOTIDE SEQUENCE [LARGE SCALE GENOMIC DNA]</scope>
    <source>
        <strain evidence="2 3">CC-MHH1044</strain>
    </source>
</reference>
<dbReference type="OrthoDB" id="9793236at2"/>